<dbReference type="InterPro" id="IPR007337">
    <property type="entry name" value="RelB/DinJ"/>
</dbReference>
<dbReference type="PANTHER" id="PTHR38781:SF1">
    <property type="entry name" value="ANTITOXIN DINJ-RELATED"/>
    <property type="match status" value="1"/>
</dbReference>
<gene>
    <name evidence="3" type="ORF">HHJ74_08705</name>
</gene>
<dbReference type="EMBL" id="JABCUV010000010">
    <property type="protein sequence ID" value="NMW93760.1"/>
    <property type="molecule type" value="Genomic_DNA"/>
</dbReference>
<organism evidence="3 4">
    <name type="scientific">Mobiluncus mulieris</name>
    <dbReference type="NCBI Taxonomy" id="2052"/>
    <lineage>
        <taxon>Bacteria</taxon>
        <taxon>Bacillati</taxon>
        <taxon>Actinomycetota</taxon>
        <taxon>Actinomycetes</taxon>
        <taxon>Actinomycetales</taxon>
        <taxon>Actinomycetaceae</taxon>
        <taxon>Mobiluncus</taxon>
    </lineage>
</organism>
<proteinExistence type="inferred from homology"/>
<dbReference type="GO" id="GO:0006355">
    <property type="term" value="P:regulation of DNA-templated transcription"/>
    <property type="evidence" value="ECO:0007669"/>
    <property type="project" value="InterPro"/>
</dbReference>
<dbReference type="RefSeq" id="WP_004016361.1">
    <property type="nucleotide sequence ID" value="NZ_JABCUT010000006.1"/>
</dbReference>
<reference evidence="3 4" key="1">
    <citation type="submission" date="2020-04" db="EMBL/GenBank/DDBJ databases">
        <title>Antimicrobial susceptibility and clonality of vaginal-derived multi-drug resistant Mobiluncus isolates in China.</title>
        <authorList>
            <person name="Zhang X."/>
        </authorList>
    </citation>
    <scope>NUCLEOTIDE SEQUENCE [LARGE SCALE GENOMIC DNA]</scope>
    <source>
        <strain evidence="3 4">7</strain>
    </source>
</reference>
<keyword evidence="2" id="KW-1277">Toxin-antitoxin system</keyword>
<evidence type="ECO:0000256" key="2">
    <source>
        <dbReference type="ARBA" id="ARBA00022649"/>
    </source>
</evidence>
<dbReference type="Pfam" id="PF04221">
    <property type="entry name" value="RelB"/>
    <property type="match status" value="1"/>
</dbReference>
<dbReference type="InterPro" id="IPR013321">
    <property type="entry name" value="Arc_rbn_hlx_hlx"/>
</dbReference>
<comment type="similarity">
    <text evidence="1">Belongs to the RelB/DinJ antitoxin family.</text>
</comment>
<sequence length="96" mass="10800">MVCEVMKMATANVTIRMDAELKAAMEKLCAELGMNLTTAFMIFAKKMVGEQQIPFQVSRPDPFYSESNMQALREAIKQVDEGKVVYKTLADLEAME</sequence>
<comment type="caution">
    <text evidence="3">The sequence shown here is derived from an EMBL/GenBank/DDBJ whole genome shotgun (WGS) entry which is preliminary data.</text>
</comment>
<accession>A0A848RIJ4</accession>
<name>A0A848RIJ4_9ACTO</name>
<dbReference type="Gene3D" id="1.10.1220.10">
    <property type="entry name" value="Met repressor-like"/>
    <property type="match status" value="1"/>
</dbReference>
<dbReference type="PANTHER" id="PTHR38781">
    <property type="entry name" value="ANTITOXIN DINJ-RELATED"/>
    <property type="match status" value="1"/>
</dbReference>
<protein>
    <submittedName>
        <fullName evidence="3">Type II toxin-antitoxin system RelB/DinJ family antitoxin</fullName>
    </submittedName>
</protein>
<evidence type="ECO:0000256" key="1">
    <source>
        <dbReference type="ARBA" id="ARBA00010562"/>
    </source>
</evidence>
<dbReference type="NCBIfam" id="TIGR02384">
    <property type="entry name" value="RelB_DinJ"/>
    <property type="match status" value="1"/>
</dbReference>
<evidence type="ECO:0000313" key="4">
    <source>
        <dbReference type="Proteomes" id="UP000582487"/>
    </source>
</evidence>
<dbReference type="GO" id="GO:0006351">
    <property type="term" value="P:DNA-templated transcription"/>
    <property type="evidence" value="ECO:0007669"/>
    <property type="project" value="TreeGrafter"/>
</dbReference>
<dbReference type="AlphaFoldDB" id="A0A848RIJ4"/>
<dbReference type="Proteomes" id="UP000582487">
    <property type="component" value="Unassembled WGS sequence"/>
</dbReference>
<evidence type="ECO:0000313" key="3">
    <source>
        <dbReference type="EMBL" id="NMW93760.1"/>
    </source>
</evidence>